<reference evidence="2" key="1">
    <citation type="submission" date="2016-10" db="EMBL/GenBank/DDBJ databases">
        <authorList>
            <person name="Varghese N."/>
            <person name="Submissions S."/>
        </authorList>
    </citation>
    <scope>NUCLEOTIDE SEQUENCE [LARGE SCALE GENOMIC DNA]</scope>
    <source>
        <strain evidence="2">P18</strain>
    </source>
</reference>
<sequence>MSTELANKIDRNNVRHMMVLSCAPVLAGLKIASLFVTRAINYEEVLNVLKGTEVEIMTLSNNNGMLTLLLYNRKGLSKYLNKNMIASFLRKLEYESTDVDAVLKEFSFRYSLYLMERMDFPHEMGIILGYPLEDVNGFMCNGGKNYLYSGYWKVYGRSQAAKRLFREYDKATERMIKELVE</sequence>
<evidence type="ECO:0000313" key="1">
    <source>
        <dbReference type="EMBL" id="SFP92842.1"/>
    </source>
</evidence>
<evidence type="ECO:0000313" key="2">
    <source>
        <dbReference type="Proteomes" id="UP000182624"/>
    </source>
</evidence>
<dbReference type="Pfam" id="PF12672">
    <property type="entry name" value="DUF3793"/>
    <property type="match status" value="1"/>
</dbReference>
<dbReference type="OrthoDB" id="5393676at2"/>
<protein>
    <recommendedName>
        <fullName evidence="3">DUF3793 domain-containing protein</fullName>
    </recommendedName>
</protein>
<dbReference type="EMBL" id="FOXO01000012">
    <property type="protein sequence ID" value="SFP92842.1"/>
    <property type="molecule type" value="Genomic_DNA"/>
</dbReference>
<dbReference type="RefSeq" id="WP_074887598.1">
    <property type="nucleotide sequence ID" value="NZ_FOXO01000012.1"/>
</dbReference>
<dbReference type="Proteomes" id="UP000182624">
    <property type="component" value="Unassembled WGS sequence"/>
</dbReference>
<dbReference type="InterPro" id="IPR024523">
    <property type="entry name" value="DUF3793"/>
</dbReference>
<name>A0A1I5UC75_9FIRM</name>
<proteinExistence type="predicted"/>
<evidence type="ECO:0008006" key="3">
    <source>
        <dbReference type="Google" id="ProtNLM"/>
    </source>
</evidence>
<gene>
    <name evidence="1" type="ORF">SAMN04487928_11242</name>
</gene>
<dbReference type="AlphaFoldDB" id="A0A1I5UC75"/>
<organism evidence="1 2">
    <name type="scientific">Butyrivibrio proteoclasticus</name>
    <dbReference type="NCBI Taxonomy" id="43305"/>
    <lineage>
        <taxon>Bacteria</taxon>
        <taxon>Bacillati</taxon>
        <taxon>Bacillota</taxon>
        <taxon>Clostridia</taxon>
        <taxon>Lachnospirales</taxon>
        <taxon>Lachnospiraceae</taxon>
        <taxon>Butyrivibrio</taxon>
    </lineage>
</organism>
<keyword evidence="2" id="KW-1185">Reference proteome</keyword>
<accession>A0A1I5UC75</accession>